<dbReference type="InterPro" id="IPR003448">
    <property type="entry name" value="Mopterin_biosynth_MoaE"/>
</dbReference>
<dbReference type="SUPFAM" id="SSF54690">
    <property type="entry name" value="Molybdopterin synthase subunit MoaE"/>
    <property type="match status" value="1"/>
</dbReference>
<organism evidence="2">
    <name type="scientific">mine drainage metagenome</name>
    <dbReference type="NCBI Taxonomy" id="410659"/>
    <lineage>
        <taxon>unclassified sequences</taxon>
        <taxon>metagenomes</taxon>
        <taxon>ecological metagenomes</taxon>
    </lineage>
</organism>
<gene>
    <name evidence="2" type="ORF">B1B_12872</name>
</gene>
<feature type="compositionally biased region" description="Basic residues" evidence="1">
    <location>
        <begin position="129"/>
        <end position="138"/>
    </location>
</feature>
<dbReference type="Pfam" id="PF02391">
    <property type="entry name" value="MoaE"/>
    <property type="match status" value="1"/>
</dbReference>
<evidence type="ECO:0000313" key="2">
    <source>
        <dbReference type="EMBL" id="EQD45842.1"/>
    </source>
</evidence>
<dbReference type="GO" id="GO:0006777">
    <property type="term" value="P:Mo-molybdopterin cofactor biosynthetic process"/>
    <property type="evidence" value="ECO:0007669"/>
    <property type="project" value="InterPro"/>
</dbReference>
<dbReference type="Gene3D" id="3.90.1170.40">
    <property type="entry name" value="Molybdopterin biosynthesis MoaE subunit"/>
    <property type="match status" value="1"/>
</dbReference>
<dbReference type="EMBL" id="AUZY01008453">
    <property type="protein sequence ID" value="EQD45842.1"/>
    <property type="molecule type" value="Genomic_DNA"/>
</dbReference>
<comment type="caution">
    <text evidence="2">The sequence shown here is derived from an EMBL/GenBank/DDBJ whole genome shotgun (WGS) entry which is preliminary data.</text>
</comment>
<evidence type="ECO:0000256" key="1">
    <source>
        <dbReference type="SAM" id="MobiDB-lite"/>
    </source>
</evidence>
<protein>
    <submittedName>
        <fullName evidence="2">Molybdopterin biosynthesis MoaE</fullName>
    </submittedName>
</protein>
<reference evidence="2" key="1">
    <citation type="submission" date="2013-08" db="EMBL/GenBank/DDBJ databases">
        <authorList>
            <person name="Mendez C."/>
            <person name="Richter M."/>
            <person name="Ferrer M."/>
            <person name="Sanchez J."/>
        </authorList>
    </citation>
    <scope>NUCLEOTIDE SEQUENCE</scope>
</reference>
<sequence length="146" mass="15969">MSVRLSARPLSSVRALKELGASGLGGIVLFVGRVRPDRTPTGTIRALAYESHRTLALEELQALETEARERYGVGRIVIWHRIGTVPVGEPSVMVGAASSHRRAAFDATSMLIERLKSDVPLWKSERVRPGRPPRRRPSRGPVQSAG</sequence>
<proteinExistence type="predicted"/>
<dbReference type="AlphaFoldDB" id="T0ZMZ0"/>
<name>T0ZMZ0_9ZZZZ</name>
<accession>T0ZMZ0</accession>
<reference evidence="2" key="2">
    <citation type="journal article" date="2014" name="ISME J.">
        <title>Microbial stratification in low pH oxic and suboxic macroscopic growths along an acid mine drainage.</title>
        <authorList>
            <person name="Mendez-Garcia C."/>
            <person name="Mesa V."/>
            <person name="Sprenger R.R."/>
            <person name="Richter M."/>
            <person name="Diez M.S."/>
            <person name="Solano J."/>
            <person name="Bargiela R."/>
            <person name="Golyshina O.V."/>
            <person name="Manteca A."/>
            <person name="Ramos J.L."/>
            <person name="Gallego J.R."/>
            <person name="Llorente I."/>
            <person name="Martins Dos Santos V.A."/>
            <person name="Jensen O.N."/>
            <person name="Pelaez A.I."/>
            <person name="Sanchez J."/>
            <person name="Ferrer M."/>
        </authorList>
    </citation>
    <scope>NUCLEOTIDE SEQUENCE</scope>
</reference>
<dbReference type="PANTHER" id="PTHR23404">
    <property type="entry name" value="MOLYBDOPTERIN SYNTHASE RELATED"/>
    <property type="match status" value="1"/>
</dbReference>
<dbReference type="CDD" id="cd00756">
    <property type="entry name" value="MoaE"/>
    <property type="match status" value="1"/>
</dbReference>
<feature type="region of interest" description="Disordered" evidence="1">
    <location>
        <begin position="123"/>
        <end position="146"/>
    </location>
</feature>
<dbReference type="InterPro" id="IPR036563">
    <property type="entry name" value="MoaE_sf"/>
</dbReference>